<dbReference type="Gene3D" id="3.80.10.10">
    <property type="entry name" value="Ribonuclease Inhibitor"/>
    <property type="match status" value="1"/>
</dbReference>
<reference evidence="5 6" key="1">
    <citation type="submission" date="2019-07" db="EMBL/GenBank/DDBJ databases">
        <title>Genomics analysis of Aphanomyces spp. identifies a new class of oomycete effector associated with host adaptation.</title>
        <authorList>
            <person name="Gaulin E."/>
        </authorList>
    </citation>
    <scope>NUCLEOTIDE SEQUENCE [LARGE SCALE GENOMIC DNA]</scope>
    <source>
        <strain evidence="5 6">ATCC 201684</strain>
    </source>
</reference>
<dbReference type="InterPro" id="IPR001245">
    <property type="entry name" value="Ser-Thr/Tyr_kinase_cat_dom"/>
</dbReference>
<dbReference type="GO" id="GO:0004674">
    <property type="term" value="F:protein serine/threonine kinase activity"/>
    <property type="evidence" value="ECO:0007669"/>
    <property type="project" value="TreeGrafter"/>
</dbReference>
<evidence type="ECO:0000313" key="6">
    <source>
        <dbReference type="Proteomes" id="UP000481153"/>
    </source>
</evidence>
<dbReference type="PANTHER" id="PTHR44329">
    <property type="entry name" value="SERINE/THREONINE-PROTEIN KINASE TNNI3K-RELATED"/>
    <property type="match status" value="1"/>
</dbReference>
<dbReference type="SMART" id="SM00220">
    <property type="entry name" value="S_TKc"/>
    <property type="match status" value="1"/>
</dbReference>
<feature type="chain" id="PRO_5026063395" description="Protein kinase domain-containing protein" evidence="3">
    <location>
        <begin position="24"/>
        <end position="763"/>
    </location>
</feature>
<evidence type="ECO:0000259" key="4">
    <source>
        <dbReference type="PROSITE" id="PS50011"/>
    </source>
</evidence>
<organism evidence="5 6">
    <name type="scientific">Aphanomyces euteiches</name>
    <dbReference type="NCBI Taxonomy" id="100861"/>
    <lineage>
        <taxon>Eukaryota</taxon>
        <taxon>Sar</taxon>
        <taxon>Stramenopiles</taxon>
        <taxon>Oomycota</taxon>
        <taxon>Saprolegniomycetes</taxon>
        <taxon>Saprolegniales</taxon>
        <taxon>Verrucalvaceae</taxon>
        <taxon>Aphanomyces</taxon>
    </lineage>
</organism>
<keyword evidence="2" id="KW-0677">Repeat</keyword>
<dbReference type="InterPro" id="IPR051681">
    <property type="entry name" value="Ser/Thr_Kinases-Pseudokinases"/>
</dbReference>
<dbReference type="InterPro" id="IPR001611">
    <property type="entry name" value="Leu-rich_rpt"/>
</dbReference>
<keyword evidence="6" id="KW-1185">Reference proteome</keyword>
<keyword evidence="1" id="KW-0433">Leucine-rich repeat</keyword>
<dbReference type="Pfam" id="PF13516">
    <property type="entry name" value="LRR_6"/>
    <property type="match status" value="1"/>
</dbReference>
<dbReference type="Pfam" id="PF00069">
    <property type="entry name" value="Pkinase"/>
    <property type="match status" value="1"/>
</dbReference>
<keyword evidence="3" id="KW-0732">Signal</keyword>
<evidence type="ECO:0000256" key="3">
    <source>
        <dbReference type="SAM" id="SignalP"/>
    </source>
</evidence>
<feature type="domain" description="Protein kinase" evidence="4">
    <location>
        <begin position="449"/>
        <end position="756"/>
    </location>
</feature>
<dbReference type="PANTHER" id="PTHR44329:SF214">
    <property type="entry name" value="PROTEIN KINASE DOMAIN-CONTAINING PROTEIN"/>
    <property type="match status" value="1"/>
</dbReference>
<dbReference type="PRINTS" id="PR00109">
    <property type="entry name" value="TYRKINASE"/>
</dbReference>
<comment type="caution">
    <text evidence="5">The sequence shown here is derived from an EMBL/GenBank/DDBJ whole genome shotgun (WGS) entry which is preliminary data.</text>
</comment>
<evidence type="ECO:0000256" key="2">
    <source>
        <dbReference type="ARBA" id="ARBA00022737"/>
    </source>
</evidence>
<dbReference type="VEuPathDB" id="FungiDB:AeMF1_012081"/>
<feature type="signal peptide" evidence="3">
    <location>
        <begin position="1"/>
        <end position="23"/>
    </location>
</feature>
<sequence length="763" mass="84664">MLRRSVLQAVAALLWTAARCVHGGSSLESVVAGDLRRQARKVAESTLTTDCADVDFPDRNTTNTPELCIWTPSGLCYAATYAYYNKTYRAPNSASPKASFDGVYANITADYLESLPQETLISLTNLGIKRINPSLSVDPYGADPDMPLQVTNLSLSYNKIASIVNITFPSSLKYLDLSFNSIGNNAVQLSKVSDLATLKLTQNNVTTLANVSFPPALSYLNVSSNGLTSVAPLPSSIFYLYVAPAMTKPNSSRDLSKNKLAKLTNITWPSNLTKLYLDGNNIDEIYLRFSPAIRHICLGNNPLKRLRATRKMLDNLNAHAQFNNVSVCGPQAWNYSELACTTRNCATFGSYAITIENDAVADSALYSHGDGDSNGTTSLHVSIFILCFSAVIISVSVFLELKRRCQRQEYGSFSDITPRHRSIDDSIELHNDIRFDPLYKALFIPPERVTRERLLARGGYGVVYLAMWTSDKGLVVPVALKRMLPDRVENTAYIEYFMDEIRLCSSLNHVNIVTFHGYTWTTLASLSMLSEYMSQGDVWTLLDSDRIRRQLSWNISTDFVMQFDDKPAAFPTDPGLIDANCPFSKETIVHDVVSALVYLQSMDIIHRDLKAKNVMLSADSVAKLTDFGTSRSCGSDDETMTAEIGTVAWIAPEVLKGVRYSTKADMYSFGVLLSELDTMEVPYSKMHLRQLPNGGQEVNIAKTRLAMLVVAGELRPGLSPMCPPCIKALAERCLAYNPDDRPTAAQVLAWLEQLRLRRWRDEV</sequence>
<evidence type="ECO:0000313" key="5">
    <source>
        <dbReference type="EMBL" id="KAF0744869.1"/>
    </source>
</evidence>
<protein>
    <recommendedName>
        <fullName evidence="4">Protein kinase domain-containing protein</fullName>
    </recommendedName>
</protein>
<dbReference type="PROSITE" id="PS00108">
    <property type="entry name" value="PROTEIN_KINASE_ST"/>
    <property type="match status" value="1"/>
</dbReference>
<dbReference type="SUPFAM" id="SSF52058">
    <property type="entry name" value="L domain-like"/>
    <property type="match status" value="1"/>
</dbReference>
<dbReference type="PROSITE" id="PS50011">
    <property type="entry name" value="PROTEIN_KINASE_DOM"/>
    <property type="match status" value="1"/>
</dbReference>
<dbReference type="EMBL" id="VJMJ01000005">
    <property type="protein sequence ID" value="KAF0744869.1"/>
    <property type="molecule type" value="Genomic_DNA"/>
</dbReference>
<dbReference type="InterPro" id="IPR000719">
    <property type="entry name" value="Prot_kinase_dom"/>
</dbReference>
<dbReference type="Gene3D" id="1.10.510.10">
    <property type="entry name" value="Transferase(Phosphotransferase) domain 1"/>
    <property type="match status" value="2"/>
</dbReference>
<dbReference type="InterPro" id="IPR011009">
    <property type="entry name" value="Kinase-like_dom_sf"/>
</dbReference>
<name>A0A6G0XW01_9STRA</name>
<dbReference type="Proteomes" id="UP000481153">
    <property type="component" value="Unassembled WGS sequence"/>
</dbReference>
<dbReference type="AlphaFoldDB" id="A0A6G0XW01"/>
<dbReference type="SUPFAM" id="SSF56112">
    <property type="entry name" value="Protein kinase-like (PK-like)"/>
    <property type="match status" value="1"/>
</dbReference>
<accession>A0A6G0XW01</accession>
<dbReference type="InterPro" id="IPR008271">
    <property type="entry name" value="Ser/Thr_kinase_AS"/>
</dbReference>
<proteinExistence type="predicted"/>
<evidence type="ECO:0000256" key="1">
    <source>
        <dbReference type="ARBA" id="ARBA00022614"/>
    </source>
</evidence>
<gene>
    <name evidence="5" type="ORF">Ae201684_000702</name>
</gene>
<dbReference type="GO" id="GO:0005524">
    <property type="term" value="F:ATP binding"/>
    <property type="evidence" value="ECO:0007669"/>
    <property type="project" value="InterPro"/>
</dbReference>
<dbReference type="InterPro" id="IPR032675">
    <property type="entry name" value="LRR_dom_sf"/>
</dbReference>